<dbReference type="InterPro" id="IPR001466">
    <property type="entry name" value="Beta-lactam-related"/>
</dbReference>
<dbReference type="InterPro" id="IPR012338">
    <property type="entry name" value="Beta-lactam/transpept-like"/>
</dbReference>
<evidence type="ECO:0000259" key="2">
    <source>
        <dbReference type="Pfam" id="PF00144"/>
    </source>
</evidence>
<evidence type="ECO:0000256" key="1">
    <source>
        <dbReference type="ARBA" id="ARBA00022801"/>
    </source>
</evidence>
<evidence type="ECO:0000259" key="3">
    <source>
        <dbReference type="Pfam" id="PF22888"/>
    </source>
</evidence>
<comment type="caution">
    <text evidence="4">The sequence shown here is derived from an EMBL/GenBank/DDBJ whole genome shotgun (WGS) entry which is preliminary data.</text>
</comment>
<dbReference type="Gene3D" id="2.60.40.1110">
    <property type="match status" value="1"/>
</dbReference>
<accession>A0ABS1TC06</accession>
<gene>
    <name evidence="4" type="primary">pbp4b</name>
    <name evidence="4" type="ORF">JK636_07045</name>
</gene>
<sequence length="889" mass="98625">MNLKIKLISILTIFAMLLTLIPNIPVFAANGITKLIVHYHRYDNKYSGNIEAAALNNNAAGTISEKTTDEYGLKMTFNFSGSSNDAYIGFTVKEDSVFPKDKKYVRAKDGLAEVWLIDGDARTYNSPQLINSNLIVKKNNKSYIAVEDSTNLLNLTYKYGKNGYMFDGAAIGTVDILTIYHDKDYFEININSNRIGANVTTNMLNYYTDVVFNDVDGFMQNNKYYLSLPYIERLFQIGTLTINNNSYLLNRQNSAYDQITAAAVPEQVGFNSEKLNKIDDYINKEVNQGFPGAAVIIVKDGKIVKNTAYGYLKKYDTAYVDGAYQPAQLLPQSQWEKASVNSLWDLASNTKMYATNYAIQKLVSEGKLNLDQPISTFQGWQNYKDSYVTYTGNWIIGKGLTKAVTGKETVTVRDLLHHSGGNIPDPQYPNKNVAGDLWYQSSDFTSRAKIIDIICKTPLQYQPRTSISYSDLDFMILGLLVEQASGMSLDKYVENEIYGKLGLSHTVFNPLQKGFSKSEIAATELNGNTRDGHINFGLMEDGSPVNIRKYTLQGEVHDEKAWYTMGGVSGHAGLFSTTGDMAVLTQLMLNGGIYNGTQVFTKEVADQFTAPYSVDPTKVDSSTYGLGWRLASKSSSYWYFNWGPSRSTYGHQGWTGTLTIIDPVYNMTITMLTNLRHSSIINSKLDFDGYKNYSIGDFGPITGLIYNALMTDKTPLNSVKLSLDKTNLERNQTANISLTGFGKGGTPIDLTNAAISYTSSNPNTASVENGIVTAKDTGSADIFASVSLNGVTVESNKAKVEVTTSINSIRRLIDEYQKKGELTSPLLPQLNNSLGQAEKFINDKKQKQAVSHMEDFIKHLNNSPMENNISKPAKDILNSDAKALIKQWS</sequence>
<keyword evidence="5" id="KW-1185">Reference proteome</keyword>
<reference evidence="4 5" key="1">
    <citation type="submission" date="2021-01" db="EMBL/GenBank/DDBJ databases">
        <title>Genome public.</title>
        <authorList>
            <person name="Liu C."/>
            <person name="Sun Q."/>
        </authorList>
    </citation>
    <scope>NUCLEOTIDE SEQUENCE [LARGE SCALE GENOMIC DNA]</scope>
    <source>
        <strain evidence="4 5">YIM B02515</strain>
    </source>
</reference>
<dbReference type="SUPFAM" id="SSF49373">
    <property type="entry name" value="Invasin/intimin cell-adhesion fragments"/>
    <property type="match status" value="1"/>
</dbReference>
<evidence type="ECO:0000313" key="5">
    <source>
        <dbReference type="Proteomes" id="UP000632377"/>
    </source>
</evidence>
<protein>
    <submittedName>
        <fullName evidence="4">Penicillin binding protein PBP4B</fullName>
    </submittedName>
</protein>
<evidence type="ECO:0000313" key="4">
    <source>
        <dbReference type="EMBL" id="MBL4935513.1"/>
    </source>
</evidence>
<proteinExistence type="predicted"/>
<keyword evidence="1" id="KW-0378">Hydrolase</keyword>
<dbReference type="RefSeq" id="WP_202748120.1">
    <property type="nucleotide sequence ID" value="NZ_JAESWC010000002.1"/>
</dbReference>
<dbReference type="Proteomes" id="UP000632377">
    <property type="component" value="Unassembled WGS sequence"/>
</dbReference>
<dbReference type="InterPro" id="IPR008964">
    <property type="entry name" value="Invasin/intimin_cell_adhesion"/>
</dbReference>
<dbReference type="Pfam" id="PF00144">
    <property type="entry name" value="Beta-lactamase"/>
    <property type="match status" value="1"/>
</dbReference>
<dbReference type="PANTHER" id="PTHR43283">
    <property type="entry name" value="BETA-LACTAMASE-RELATED"/>
    <property type="match status" value="1"/>
</dbReference>
<dbReference type="Gene3D" id="2.60.40.1080">
    <property type="match status" value="1"/>
</dbReference>
<dbReference type="PANTHER" id="PTHR43283:SF11">
    <property type="entry name" value="BETA-LACTAMASE-RELATED DOMAIN-CONTAINING PROTEIN"/>
    <property type="match status" value="1"/>
</dbReference>
<dbReference type="InterPro" id="IPR054470">
    <property type="entry name" value="FIMAH_dom"/>
</dbReference>
<organism evidence="4 5">
    <name type="scientific">Clostridium rhizosphaerae</name>
    <dbReference type="NCBI Taxonomy" id="2803861"/>
    <lineage>
        <taxon>Bacteria</taxon>
        <taxon>Bacillati</taxon>
        <taxon>Bacillota</taxon>
        <taxon>Clostridia</taxon>
        <taxon>Eubacteriales</taxon>
        <taxon>Clostridiaceae</taxon>
        <taxon>Clostridium</taxon>
    </lineage>
</organism>
<dbReference type="Pfam" id="PF22888">
    <property type="entry name" value="FIMAH"/>
    <property type="match status" value="1"/>
</dbReference>
<dbReference type="NCBIfam" id="NF002968">
    <property type="entry name" value="PRK03642.1"/>
    <property type="match status" value="1"/>
</dbReference>
<dbReference type="InterPro" id="IPR050789">
    <property type="entry name" value="Diverse_Enzym_Activities"/>
</dbReference>
<dbReference type="InterPro" id="IPR013784">
    <property type="entry name" value="Carb-bd-like_fold"/>
</dbReference>
<dbReference type="SUPFAM" id="SSF56601">
    <property type="entry name" value="beta-lactamase/transpeptidase-like"/>
    <property type="match status" value="1"/>
</dbReference>
<dbReference type="Gene3D" id="3.40.710.10">
    <property type="entry name" value="DD-peptidase/beta-lactamase superfamily"/>
    <property type="match status" value="1"/>
</dbReference>
<dbReference type="SUPFAM" id="SSF49452">
    <property type="entry name" value="Starch-binding domain-like"/>
    <property type="match status" value="1"/>
</dbReference>
<feature type="domain" description="FIMAH" evidence="3">
    <location>
        <begin position="807"/>
        <end position="885"/>
    </location>
</feature>
<dbReference type="EMBL" id="JAESWC010000002">
    <property type="protein sequence ID" value="MBL4935513.1"/>
    <property type="molecule type" value="Genomic_DNA"/>
</dbReference>
<name>A0ABS1TC06_9CLOT</name>
<feature type="domain" description="Beta-lactamase-related" evidence="2">
    <location>
        <begin position="280"/>
        <end position="678"/>
    </location>
</feature>